<dbReference type="Gene3D" id="1.25.40.20">
    <property type="entry name" value="Ankyrin repeat-containing domain"/>
    <property type="match status" value="1"/>
</dbReference>
<dbReference type="PROSITE" id="PS50297">
    <property type="entry name" value="ANK_REP_REGION"/>
    <property type="match status" value="1"/>
</dbReference>
<dbReference type="RefSeq" id="WP_133736230.1">
    <property type="nucleotide sequence ID" value="NZ_SOAX01000004.1"/>
</dbReference>
<proteinExistence type="predicted"/>
<dbReference type="SUPFAM" id="SSF48403">
    <property type="entry name" value="Ankyrin repeat"/>
    <property type="match status" value="1"/>
</dbReference>
<dbReference type="OrthoDB" id="6164423at2"/>
<feature type="repeat" description="ANK" evidence="1">
    <location>
        <begin position="110"/>
        <end position="142"/>
    </location>
</feature>
<accession>A0A4V3EQ27</accession>
<dbReference type="Pfam" id="PF13857">
    <property type="entry name" value="Ank_5"/>
    <property type="match status" value="1"/>
</dbReference>
<evidence type="ECO:0000256" key="1">
    <source>
        <dbReference type="PROSITE-ProRule" id="PRU00023"/>
    </source>
</evidence>
<dbReference type="PROSITE" id="PS50088">
    <property type="entry name" value="ANK_REPEAT"/>
    <property type="match status" value="1"/>
</dbReference>
<name>A0A4V3EQ27_9GAMM</name>
<sequence length="176" mass="19428">MKKLLKGIGFALAFLVVTAGGLTVYHFATTSTFQLIAVYMNDGTPPVFRWSAEQALYVFHPDEQDVEQLNREAGAQYVVGVLDPEEARPVLKHLMDNGLDINSFSEVDGSRFTALHAAALSNNPRGVRLLLEFGADPTLKDGQGRTPLELVRFADNRENSLEDFSDVMKVLEKAQS</sequence>
<dbReference type="EMBL" id="SOAX01000004">
    <property type="protein sequence ID" value="TDT40208.1"/>
    <property type="molecule type" value="Genomic_DNA"/>
</dbReference>
<comment type="caution">
    <text evidence="2">The sequence shown here is derived from an EMBL/GenBank/DDBJ whole genome shotgun (WGS) entry which is preliminary data.</text>
</comment>
<gene>
    <name evidence="2" type="ORF">DES49_1973</name>
</gene>
<organism evidence="2 3">
    <name type="scientific">Halospina denitrificans</name>
    <dbReference type="NCBI Taxonomy" id="332522"/>
    <lineage>
        <taxon>Bacteria</taxon>
        <taxon>Pseudomonadati</taxon>
        <taxon>Pseudomonadota</taxon>
        <taxon>Gammaproteobacteria</taxon>
        <taxon>Halospina</taxon>
    </lineage>
</organism>
<keyword evidence="1" id="KW-0040">ANK repeat</keyword>
<dbReference type="SMART" id="SM00248">
    <property type="entry name" value="ANK"/>
    <property type="match status" value="1"/>
</dbReference>
<reference evidence="2 3" key="1">
    <citation type="submission" date="2019-03" db="EMBL/GenBank/DDBJ databases">
        <title>Genomic Encyclopedia of Type Strains, Phase IV (KMG-IV): sequencing the most valuable type-strain genomes for metagenomic binning, comparative biology and taxonomic classification.</title>
        <authorList>
            <person name="Goeker M."/>
        </authorList>
    </citation>
    <scope>NUCLEOTIDE SEQUENCE [LARGE SCALE GENOMIC DNA]</scope>
    <source>
        <strain evidence="2 3">DSM 15505</strain>
    </source>
</reference>
<dbReference type="InterPro" id="IPR002110">
    <property type="entry name" value="Ankyrin_rpt"/>
</dbReference>
<dbReference type="AlphaFoldDB" id="A0A4V3EQ27"/>
<keyword evidence="3" id="KW-1185">Reference proteome</keyword>
<evidence type="ECO:0000313" key="3">
    <source>
        <dbReference type="Proteomes" id="UP000295830"/>
    </source>
</evidence>
<protein>
    <submittedName>
        <fullName evidence="2">Ankyrin repeat protein</fullName>
    </submittedName>
</protein>
<dbReference type="Proteomes" id="UP000295830">
    <property type="component" value="Unassembled WGS sequence"/>
</dbReference>
<dbReference type="InterPro" id="IPR036770">
    <property type="entry name" value="Ankyrin_rpt-contain_sf"/>
</dbReference>
<evidence type="ECO:0000313" key="2">
    <source>
        <dbReference type="EMBL" id="TDT40208.1"/>
    </source>
</evidence>